<accession>A0A6J7WVX1</accession>
<gene>
    <name evidence="1" type="ORF">UFOVP242_124</name>
</gene>
<sequence>MSTTRIKDKISELVNSQLPEFIRTDYTTFVAFLQYYYQFLEQDQGALELVQNARQYSDIDQTTDAFVNYFLTNYAKDLPYSLQVNKPLLIKRITDLYAAKGSSMSIETLFKVLYDTTATTSHPYDFVLRPSDGKWSLRTSIRVYKTYGSTADIKDRFLTVTKNNINYAVEVLRVKNLTPNLYEIFYQSKVNVPFEIDDTVTVSSSSAVLFAGTVKPTTTAWSISNGGAGFRAGQVINVSVNGAVDTIVRITRVSSTGAIQALRFLNYGYNFTEDVTIVLTNALGVSARSKSFVTTGGGFSERTEVIKQHAIGDSGRYFFSDYIDPFTYTGSLEALSITSSQILTSATTTGVEGANDAVINFTIGAVARYPGEYTSTQGFLSEPDVRLQDGNLYQPFAYQVSSELDITTFYDIVKKLVHQAGTNMFVNRIISTTANLSANVEVETRKNVFFELNSVFSALDLAQVALQKDLPGETANVTDSLTLSITKGFTDDVTLADDTFSLVQYWEAYNDNVTTSETVVLNVSKPITDDTNVSITDAVVLSVTKNITDTMDGFVESGSGILLNYTDNVGASGYFSEIYAGGTVITIS</sequence>
<proteinExistence type="predicted"/>
<evidence type="ECO:0008006" key="2">
    <source>
        <dbReference type="Google" id="ProtNLM"/>
    </source>
</evidence>
<organism evidence="1">
    <name type="scientific">uncultured Caudovirales phage</name>
    <dbReference type="NCBI Taxonomy" id="2100421"/>
    <lineage>
        <taxon>Viruses</taxon>
        <taxon>Duplodnaviria</taxon>
        <taxon>Heunggongvirae</taxon>
        <taxon>Uroviricota</taxon>
        <taxon>Caudoviricetes</taxon>
        <taxon>Peduoviridae</taxon>
        <taxon>Maltschvirus</taxon>
        <taxon>Maltschvirus maltsch</taxon>
    </lineage>
</organism>
<reference evidence="1" key="1">
    <citation type="submission" date="2020-05" db="EMBL/GenBank/DDBJ databases">
        <authorList>
            <person name="Chiriac C."/>
            <person name="Salcher M."/>
            <person name="Ghai R."/>
            <person name="Kavagutti S V."/>
        </authorList>
    </citation>
    <scope>NUCLEOTIDE SEQUENCE</scope>
</reference>
<evidence type="ECO:0000313" key="1">
    <source>
        <dbReference type="EMBL" id="CAB5221887.1"/>
    </source>
</evidence>
<protein>
    <recommendedName>
        <fullName evidence="2">Baseplate wedge subunit</fullName>
    </recommendedName>
</protein>
<name>A0A6J7WVX1_9CAUD</name>
<dbReference type="EMBL" id="LR798294">
    <property type="protein sequence ID" value="CAB5221887.1"/>
    <property type="molecule type" value="Genomic_DNA"/>
</dbReference>